<keyword evidence="2" id="KW-0479">Metal-binding</keyword>
<accession>A0A9P0P076</accession>
<evidence type="ECO:0000256" key="2">
    <source>
        <dbReference type="ARBA" id="ARBA00022723"/>
    </source>
</evidence>
<keyword evidence="5" id="KW-1185">Reference proteome</keyword>
<dbReference type="Pfam" id="PF13359">
    <property type="entry name" value="DDE_Tnp_4"/>
    <property type="match status" value="1"/>
</dbReference>
<evidence type="ECO:0000313" key="5">
    <source>
        <dbReference type="Proteomes" id="UP001152888"/>
    </source>
</evidence>
<sequence length="130" mass="14977">MTPYRDPLTPERISYNRSFTRERVIIERCFGQVKQRFPILQTKIRIKTEKYSSLILSCFILHDVAKHLNEENFEISQDLNNNGDEAIQMPAEYGLRTVEDAADVPGNAELELAFSKDHVTDVIKDPFTSS</sequence>
<gene>
    <name evidence="4" type="ORF">ACAOBT_LOCUS4245</name>
</gene>
<protein>
    <recommendedName>
        <fullName evidence="3">DDE Tnp4 domain-containing protein</fullName>
    </recommendedName>
</protein>
<proteinExistence type="predicted"/>
<comment type="caution">
    <text evidence="4">The sequence shown here is derived from an EMBL/GenBank/DDBJ whole genome shotgun (WGS) entry which is preliminary data.</text>
</comment>
<feature type="domain" description="DDE Tnp4" evidence="3">
    <location>
        <begin position="2"/>
        <end position="62"/>
    </location>
</feature>
<evidence type="ECO:0000259" key="3">
    <source>
        <dbReference type="Pfam" id="PF13359"/>
    </source>
</evidence>
<dbReference type="OrthoDB" id="6744827at2759"/>
<dbReference type="AlphaFoldDB" id="A0A9P0P076"/>
<dbReference type="EMBL" id="CAKOFQ010006696">
    <property type="protein sequence ID" value="CAH1961615.1"/>
    <property type="molecule type" value="Genomic_DNA"/>
</dbReference>
<name>A0A9P0P076_ACAOB</name>
<organism evidence="4 5">
    <name type="scientific">Acanthoscelides obtectus</name>
    <name type="common">Bean weevil</name>
    <name type="synonym">Bruchus obtectus</name>
    <dbReference type="NCBI Taxonomy" id="200917"/>
    <lineage>
        <taxon>Eukaryota</taxon>
        <taxon>Metazoa</taxon>
        <taxon>Ecdysozoa</taxon>
        <taxon>Arthropoda</taxon>
        <taxon>Hexapoda</taxon>
        <taxon>Insecta</taxon>
        <taxon>Pterygota</taxon>
        <taxon>Neoptera</taxon>
        <taxon>Endopterygota</taxon>
        <taxon>Coleoptera</taxon>
        <taxon>Polyphaga</taxon>
        <taxon>Cucujiformia</taxon>
        <taxon>Chrysomeloidea</taxon>
        <taxon>Chrysomelidae</taxon>
        <taxon>Bruchinae</taxon>
        <taxon>Bruchini</taxon>
        <taxon>Acanthoscelides</taxon>
    </lineage>
</organism>
<evidence type="ECO:0000256" key="1">
    <source>
        <dbReference type="ARBA" id="ARBA00001968"/>
    </source>
</evidence>
<dbReference type="InterPro" id="IPR027806">
    <property type="entry name" value="HARBI1_dom"/>
</dbReference>
<evidence type="ECO:0000313" key="4">
    <source>
        <dbReference type="EMBL" id="CAH1961615.1"/>
    </source>
</evidence>
<comment type="cofactor">
    <cofactor evidence="1">
        <name>a divalent metal cation</name>
        <dbReference type="ChEBI" id="CHEBI:60240"/>
    </cofactor>
</comment>
<dbReference type="Proteomes" id="UP001152888">
    <property type="component" value="Unassembled WGS sequence"/>
</dbReference>
<dbReference type="GO" id="GO:0046872">
    <property type="term" value="F:metal ion binding"/>
    <property type="evidence" value="ECO:0007669"/>
    <property type="project" value="UniProtKB-KW"/>
</dbReference>
<reference evidence="4" key="1">
    <citation type="submission" date="2022-03" db="EMBL/GenBank/DDBJ databases">
        <authorList>
            <person name="Sayadi A."/>
        </authorList>
    </citation>
    <scope>NUCLEOTIDE SEQUENCE</scope>
</reference>